<evidence type="ECO:0008006" key="3">
    <source>
        <dbReference type="Google" id="ProtNLM"/>
    </source>
</evidence>
<organism evidence="1 2">
    <name type="scientific">Psilocybe cyanescens</name>
    <dbReference type="NCBI Taxonomy" id="93625"/>
    <lineage>
        <taxon>Eukaryota</taxon>
        <taxon>Fungi</taxon>
        <taxon>Dikarya</taxon>
        <taxon>Basidiomycota</taxon>
        <taxon>Agaricomycotina</taxon>
        <taxon>Agaricomycetes</taxon>
        <taxon>Agaricomycetidae</taxon>
        <taxon>Agaricales</taxon>
        <taxon>Agaricineae</taxon>
        <taxon>Strophariaceae</taxon>
        <taxon>Psilocybe</taxon>
    </lineage>
</organism>
<sequence>SSELRYTANTQLEHYVWWDEHSARSVYWNREWLAHQHRDTLSSIVGHPTLASYLAIADGEAIGRVKFEMTERMLQPCGPPPKKDDD</sequence>
<dbReference type="PANTHER" id="PTHR20978:SF0">
    <property type="entry name" value="SPLICING FACTOR 3B SUBUNIT 5"/>
    <property type="match status" value="1"/>
</dbReference>
<protein>
    <recommendedName>
        <fullName evidence="3">Splicing factor 3B subunit 5/RDS3 complex subunit 10</fullName>
    </recommendedName>
</protein>
<dbReference type="FunCoup" id="A0A409WEW8">
    <property type="interactions" value="262"/>
</dbReference>
<dbReference type="STRING" id="93625.A0A409WEW8"/>
<feature type="non-terminal residue" evidence="1">
    <location>
        <position position="1"/>
    </location>
</feature>
<comment type="caution">
    <text evidence="1">The sequence shown here is derived from an EMBL/GenBank/DDBJ whole genome shotgun (WGS) entry which is preliminary data.</text>
</comment>
<dbReference type="PANTHER" id="PTHR20978">
    <property type="entry name" value="SPLICING FACTOR 3B SUBUNIT 5"/>
    <property type="match status" value="1"/>
</dbReference>
<dbReference type="InParanoid" id="A0A409WEW8"/>
<dbReference type="GO" id="GO:0005686">
    <property type="term" value="C:U2 snRNP"/>
    <property type="evidence" value="ECO:0007669"/>
    <property type="project" value="TreeGrafter"/>
</dbReference>
<dbReference type="OrthoDB" id="274726at2759"/>
<name>A0A409WEW8_PSICY</name>
<dbReference type="InterPro" id="IPR009846">
    <property type="entry name" value="SF3b5/RDS3-10"/>
</dbReference>
<dbReference type="AlphaFoldDB" id="A0A409WEW8"/>
<dbReference type="Proteomes" id="UP000283269">
    <property type="component" value="Unassembled WGS sequence"/>
</dbReference>
<proteinExistence type="predicted"/>
<evidence type="ECO:0000313" key="1">
    <source>
        <dbReference type="EMBL" id="PPQ77033.1"/>
    </source>
</evidence>
<gene>
    <name evidence="1" type="ORF">CVT25_014850</name>
</gene>
<dbReference type="GO" id="GO:0071011">
    <property type="term" value="C:precatalytic spliceosome"/>
    <property type="evidence" value="ECO:0007669"/>
    <property type="project" value="TreeGrafter"/>
</dbReference>
<evidence type="ECO:0000313" key="2">
    <source>
        <dbReference type="Proteomes" id="UP000283269"/>
    </source>
</evidence>
<dbReference type="Pfam" id="PF07189">
    <property type="entry name" value="SF3b10"/>
    <property type="match status" value="1"/>
</dbReference>
<accession>A0A409WEW8</accession>
<dbReference type="GO" id="GO:0000398">
    <property type="term" value="P:mRNA splicing, via spliceosome"/>
    <property type="evidence" value="ECO:0007669"/>
    <property type="project" value="TreeGrafter"/>
</dbReference>
<keyword evidence="2" id="KW-1185">Reference proteome</keyword>
<dbReference type="EMBL" id="NHYD01003445">
    <property type="protein sequence ID" value="PPQ77033.1"/>
    <property type="molecule type" value="Genomic_DNA"/>
</dbReference>
<reference evidence="1 2" key="1">
    <citation type="journal article" date="2018" name="Evol. Lett.">
        <title>Horizontal gene cluster transfer increased hallucinogenic mushroom diversity.</title>
        <authorList>
            <person name="Reynolds H.T."/>
            <person name="Vijayakumar V."/>
            <person name="Gluck-Thaler E."/>
            <person name="Korotkin H.B."/>
            <person name="Matheny P.B."/>
            <person name="Slot J.C."/>
        </authorList>
    </citation>
    <scope>NUCLEOTIDE SEQUENCE [LARGE SCALE GENOMIC DNA]</scope>
    <source>
        <strain evidence="1 2">2631</strain>
    </source>
</reference>